<dbReference type="Proteomes" id="UP000176786">
    <property type="component" value="Unassembled WGS sequence"/>
</dbReference>
<comment type="similarity">
    <text evidence="1">Belongs to the UPF0047 family.</text>
</comment>
<proteinExistence type="inferred from homology"/>
<sequence length="129" mass="14340">MHNLSVKSTEKKQVLDITDKLGEFLPNENGLCHLFAKHTTTALTTANLDPGTDLDLLDAFEAMMPKLNYRHPHNPGHVGSHILSSMVGTSLIIPVEDGQLVLGNWQRVVLIDFDGPKDRQIILTFIKTE</sequence>
<dbReference type="PIRSF" id="PIRSF004681">
    <property type="entry name" value="UCP004681"/>
    <property type="match status" value="1"/>
</dbReference>
<gene>
    <name evidence="2" type="ORF">A3J48_00155</name>
</gene>
<organism evidence="2 3">
    <name type="scientific">Candidatus Doudnabacteria bacterium RIFCSPHIGHO2_02_FULL_46_11</name>
    <dbReference type="NCBI Taxonomy" id="1817832"/>
    <lineage>
        <taxon>Bacteria</taxon>
        <taxon>Candidatus Doudnaibacteriota</taxon>
    </lineage>
</organism>
<name>A0A1F5P993_9BACT</name>
<protein>
    <recommendedName>
        <fullName evidence="4">Secondary thiamine-phosphate synthase enzyme</fullName>
    </recommendedName>
</protein>
<reference evidence="2 3" key="1">
    <citation type="journal article" date="2016" name="Nat. Commun.">
        <title>Thousands of microbial genomes shed light on interconnected biogeochemical processes in an aquifer system.</title>
        <authorList>
            <person name="Anantharaman K."/>
            <person name="Brown C.T."/>
            <person name="Hug L.A."/>
            <person name="Sharon I."/>
            <person name="Castelle C.J."/>
            <person name="Probst A.J."/>
            <person name="Thomas B.C."/>
            <person name="Singh A."/>
            <person name="Wilkins M.J."/>
            <person name="Karaoz U."/>
            <person name="Brodie E.L."/>
            <person name="Williams K.H."/>
            <person name="Hubbard S.S."/>
            <person name="Banfield J.F."/>
        </authorList>
    </citation>
    <scope>NUCLEOTIDE SEQUENCE [LARGE SCALE GENOMIC DNA]</scope>
</reference>
<dbReference type="STRING" id="1817832.A3J48_00155"/>
<dbReference type="Pfam" id="PF01894">
    <property type="entry name" value="YjbQ"/>
    <property type="match status" value="1"/>
</dbReference>
<dbReference type="EMBL" id="MFES01000002">
    <property type="protein sequence ID" value="OGE86519.1"/>
    <property type="molecule type" value="Genomic_DNA"/>
</dbReference>
<evidence type="ECO:0000313" key="3">
    <source>
        <dbReference type="Proteomes" id="UP000176786"/>
    </source>
</evidence>
<comment type="caution">
    <text evidence="2">The sequence shown here is derived from an EMBL/GenBank/DDBJ whole genome shotgun (WGS) entry which is preliminary data.</text>
</comment>
<evidence type="ECO:0008006" key="4">
    <source>
        <dbReference type="Google" id="ProtNLM"/>
    </source>
</evidence>
<dbReference type="Gene3D" id="2.60.120.460">
    <property type="entry name" value="YjbQ-like"/>
    <property type="match status" value="1"/>
</dbReference>
<accession>A0A1F5P993</accession>
<dbReference type="AlphaFoldDB" id="A0A1F5P993"/>
<dbReference type="PANTHER" id="PTHR30615:SF8">
    <property type="entry name" value="UPF0047 PROTEIN C4A8.02C"/>
    <property type="match status" value="1"/>
</dbReference>
<dbReference type="InterPro" id="IPR001602">
    <property type="entry name" value="UPF0047_YjbQ-like"/>
</dbReference>
<evidence type="ECO:0000313" key="2">
    <source>
        <dbReference type="EMBL" id="OGE86519.1"/>
    </source>
</evidence>
<dbReference type="NCBIfam" id="TIGR00149">
    <property type="entry name" value="TIGR00149_YjbQ"/>
    <property type="match status" value="1"/>
</dbReference>
<dbReference type="PANTHER" id="PTHR30615">
    <property type="entry name" value="UNCHARACTERIZED PROTEIN YJBQ-RELATED"/>
    <property type="match status" value="1"/>
</dbReference>
<evidence type="ECO:0000256" key="1">
    <source>
        <dbReference type="ARBA" id="ARBA00005534"/>
    </source>
</evidence>
<dbReference type="InterPro" id="IPR035917">
    <property type="entry name" value="YjbQ-like_sf"/>
</dbReference>
<dbReference type="SUPFAM" id="SSF111038">
    <property type="entry name" value="YjbQ-like"/>
    <property type="match status" value="1"/>
</dbReference>